<feature type="region of interest" description="Disordered" evidence="1">
    <location>
        <begin position="384"/>
        <end position="425"/>
    </location>
</feature>
<reference evidence="2" key="1">
    <citation type="submission" date="2020-09" db="EMBL/GenBank/DDBJ databases">
        <title>A new high-throughput screening method to detect antimicrobial volatiles from metagenomic clone libraries.</title>
        <authorList>
            <person name="Stocker F."/>
            <person name="Obermeier M."/>
            <person name="Resch K."/>
            <person name="Berg G."/>
            <person name="Mueller Bogota C.A."/>
        </authorList>
    </citation>
    <scope>NUCLEOTIDE SEQUENCE</scope>
</reference>
<dbReference type="InterPro" id="IPR006427">
    <property type="entry name" value="Portal_HK97"/>
</dbReference>
<evidence type="ECO:0008006" key="3">
    <source>
        <dbReference type="Google" id="ProtNLM"/>
    </source>
</evidence>
<dbReference type="InterPro" id="IPR006944">
    <property type="entry name" value="Phage/GTA_portal"/>
</dbReference>
<name>A0A7L9QBR9_9ZZZZ</name>
<dbReference type="AlphaFoldDB" id="A0A7L9QBR9"/>
<evidence type="ECO:0000256" key="1">
    <source>
        <dbReference type="SAM" id="MobiDB-lite"/>
    </source>
</evidence>
<dbReference type="EMBL" id="MW000467">
    <property type="protein sequence ID" value="QOL00332.1"/>
    <property type="molecule type" value="Genomic_DNA"/>
</dbReference>
<sequence>MSFFAPKRTEQRSLSYQDVWGSGGEWGGDSLSASSIDSALRLAPVYAATSLIGDLISTSPRQVFRERQPGVLETLPRQPQLAINPQPVRGNWIDWSYQWITSVLLEGNAYGYIVDIDNYGTPTKIIWLNPYNVSVIEDQRDWFHTPSFYWRGIPLDPMLVVHIPGYVTAGTIKGLSPIGLFKKQIETGLHAQNFQLDWYKHGAAPSGWFKNTGQTLGDGVAEKIKERFRAATLNRDLLVTGNDWDWTQLGIPADQAQFLQAIEANATTIASIFHLDPESIGGSTGGASGGKSSTYKTLEQDALKMNTRALRPWAARFEETISAYLPGQQRMKINLRHLAKGTILEQAQAHQINVKAGLETQGEARADEGREPMTTAETTFWQENYNTQYTDPSADDPKILVQEEQPAAVPALPGAPTQQAEGEGE</sequence>
<dbReference type="NCBIfam" id="TIGR01537">
    <property type="entry name" value="portal_HK97"/>
    <property type="match status" value="1"/>
</dbReference>
<accession>A0A7L9QBR9</accession>
<evidence type="ECO:0000313" key="2">
    <source>
        <dbReference type="EMBL" id="QOL00332.1"/>
    </source>
</evidence>
<proteinExistence type="predicted"/>
<feature type="compositionally biased region" description="Polar residues" evidence="1">
    <location>
        <begin position="416"/>
        <end position="425"/>
    </location>
</feature>
<protein>
    <recommendedName>
        <fullName evidence="3">Phage portal protein</fullName>
    </recommendedName>
</protein>
<organism evidence="2">
    <name type="scientific">uncultured organism</name>
    <dbReference type="NCBI Taxonomy" id="155900"/>
    <lineage>
        <taxon>unclassified sequences</taxon>
        <taxon>environmental samples</taxon>
    </lineage>
</organism>
<dbReference type="Pfam" id="PF04860">
    <property type="entry name" value="Phage_portal"/>
    <property type="match status" value="1"/>
</dbReference>